<gene>
    <name evidence="1" type="ORF">KIN20_032089</name>
</gene>
<organism evidence="1 2">
    <name type="scientific">Parelaphostrongylus tenuis</name>
    <name type="common">Meningeal worm</name>
    <dbReference type="NCBI Taxonomy" id="148309"/>
    <lineage>
        <taxon>Eukaryota</taxon>
        <taxon>Metazoa</taxon>
        <taxon>Ecdysozoa</taxon>
        <taxon>Nematoda</taxon>
        <taxon>Chromadorea</taxon>
        <taxon>Rhabditida</taxon>
        <taxon>Rhabditina</taxon>
        <taxon>Rhabditomorpha</taxon>
        <taxon>Strongyloidea</taxon>
        <taxon>Metastrongylidae</taxon>
        <taxon>Parelaphostrongylus</taxon>
    </lineage>
</organism>
<reference evidence="1" key="1">
    <citation type="submission" date="2021-06" db="EMBL/GenBank/DDBJ databases">
        <title>Parelaphostrongylus tenuis whole genome reference sequence.</title>
        <authorList>
            <person name="Garwood T.J."/>
            <person name="Larsen P.A."/>
            <person name="Fountain-Jones N.M."/>
            <person name="Garbe J.R."/>
            <person name="Macchietto M.G."/>
            <person name="Kania S.A."/>
            <person name="Gerhold R.W."/>
            <person name="Richards J.E."/>
            <person name="Wolf T.M."/>
        </authorList>
    </citation>
    <scope>NUCLEOTIDE SEQUENCE</scope>
    <source>
        <strain evidence="1">MNPRO001-30</strain>
        <tissue evidence="1">Meninges</tissue>
    </source>
</reference>
<keyword evidence="2" id="KW-1185">Reference proteome</keyword>
<evidence type="ECO:0000313" key="2">
    <source>
        <dbReference type="Proteomes" id="UP001196413"/>
    </source>
</evidence>
<evidence type="ECO:0000313" key="1">
    <source>
        <dbReference type="EMBL" id="KAJ1370377.1"/>
    </source>
</evidence>
<dbReference type="AlphaFoldDB" id="A0AAD5R633"/>
<sequence length="65" mass="7117">ADHADFGVAQAIVKSVANQLMAYGGSEPNAQELSPVEAQIHRHQSTEYSKALVRPIRLDLERSQS</sequence>
<dbReference type="Proteomes" id="UP001196413">
    <property type="component" value="Unassembled WGS sequence"/>
</dbReference>
<feature type="non-terminal residue" evidence="1">
    <location>
        <position position="1"/>
    </location>
</feature>
<proteinExistence type="predicted"/>
<comment type="caution">
    <text evidence="1">The sequence shown here is derived from an EMBL/GenBank/DDBJ whole genome shotgun (WGS) entry which is preliminary data.</text>
</comment>
<dbReference type="EMBL" id="JAHQIW010006774">
    <property type="protein sequence ID" value="KAJ1370377.1"/>
    <property type="molecule type" value="Genomic_DNA"/>
</dbReference>
<protein>
    <submittedName>
        <fullName evidence="1">Uncharacterized protein</fullName>
    </submittedName>
</protein>
<name>A0AAD5R633_PARTN</name>
<accession>A0AAD5R633</accession>